<evidence type="ECO:0000313" key="2">
    <source>
        <dbReference type="EMBL" id="AZE48980.1"/>
    </source>
</evidence>
<sequence>MTSIQSLRNRWKSLSGLQKTLINVLVVGGLIAAYFIWQYSRTPGAALYAHNHTERPIFSYFVNDNWGGNAVANGGGGMTCCWRIEGTTLKVDWIKSMTRTQHEQGAKEETLSIEIPNPPRQRSDRYLHVHFFPGDQVRLAWSANLDTPYENLKEAPAVPDAKDQEAHSQ</sequence>
<dbReference type="Proteomes" id="UP000268048">
    <property type="component" value="Chromosome"/>
</dbReference>
<evidence type="ECO:0000313" key="3">
    <source>
        <dbReference type="Proteomes" id="UP000268048"/>
    </source>
</evidence>
<evidence type="ECO:0000256" key="1">
    <source>
        <dbReference type="SAM" id="Phobius"/>
    </source>
</evidence>
<feature type="transmembrane region" description="Helical" evidence="1">
    <location>
        <begin position="20"/>
        <end position="37"/>
    </location>
</feature>
<dbReference type="AlphaFoldDB" id="A0A3G7TPK7"/>
<keyword evidence="1" id="KW-0472">Membrane</keyword>
<dbReference type="Pfam" id="PF11745">
    <property type="entry name" value="DUF3304"/>
    <property type="match status" value="1"/>
</dbReference>
<name>A0A3G7TPK7_9PSED</name>
<proteinExistence type="predicted"/>
<accession>A0A3G7TPK7</accession>
<keyword evidence="1" id="KW-0812">Transmembrane</keyword>
<dbReference type="EMBL" id="CP027753">
    <property type="protein sequence ID" value="AZE48980.1"/>
    <property type="molecule type" value="Genomic_DNA"/>
</dbReference>
<evidence type="ECO:0008006" key="4">
    <source>
        <dbReference type="Google" id="ProtNLM"/>
    </source>
</evidence>
<organism evidence="2 3">
    <name type="scientific">Pseudomonas chlororaphis</name>
    <dbReference type="NCBI Taxonomy" id="587753"/>
    <lineage>
        <taxon>Bacteria</taxon>
        <taxon>Pseudomonadati</taxon>
        <taxon>Pseudomonadota</taxon>
        <taxon>Gammaproteobacteria</taxon>
        <taxon>Pseudomonadales</taxon>
        <taxon>Pseudomonadaceae</taxon>
        <taxon>Pseudomonas</taxon>
    </lineage>
</organism>
<reference evidence="2 3" key="1">
    <citation type="submission" date="2018-03" db="EMBL/GenBank/DDBJ databases">
        <title>Diversity of phytobeneficial traits revealed by whole-genome analysis of worldwide-isolated phenazine-producing Pseudomonas spp.</title>
        <authorList>
            <person name="Biessy A."/>
            <person name="Novinscak A."/>
            <person name="Blom J."/>
            <person name="Leger G."/>
            <person name="Thomashow L.S."/>
            <person name="Cazorla F.M."/>
            <person name="Josic D."/>
            <person name="Filion M."/>
        </authorList>
    </citation>
    <scope>NUCLEOTIDE SEQUENCE [LARGE SCALE GENOMIC DNA]</scope>
    <source>
        <strain evidence="2 3">B25</strain>
    </source>
</reference>
<protein>
    <recommendedName>
        <fullName evidence="4">DUF3304 domain-containing protein</fullName>
    </recommendedName>
</protein>
<gene>
    <name evidence="2" type="ORF">C4K04_3308</name>
</gene>
<dbReference type="InterPro" id="IPR021733">
    <property type="entry name" value="DUF3304"/>
</dbReference>
<keyword evidence="1" id="KW-1133">Transmembrane helix</keyword>